<name>A0ABV7VJ48_9PROT</name>
<proteinExistence type="predicted"/>
<evidence type="ECO:0000313" key="1">
    <source>
        <dbReference type="EMBL" id="MFC3677546.1"/>
    </source>
</evidence>
<evidence type="ECO:0008006" key="3">
    <source>
        <dbReference type="Google" id="ProtNLM"/>
    </source>
</evidence>
<comment type="caution">
    <text evidence="1">The sequence shown here is derived from an EMBL/GenBank/DDBJ whole genome shotgun (WGS) entry which is preliminary data.</text>
</comment>
<dbReference type="EMBL" id="JBHRYJ010000004">
    <property type="protein sequence ID" value="MFC3677546.1"/>
    <property type="molecule type" value="Genomic_DNA"/>
</dbReference>
<evidence type="ECO:0000313" key="2">
    <source>
        <dbReference type="Proteomes" id="UP001595711"/>
    </source>
</evidence>
<dbReference type="InterPro" id="IPR025506">
    <property type="entry name" value="Abi_alpha"/>
</dbReference>
<accession>A0ABV7VJ48</accession>
<dbReference type="Proteomes" id="UP001595711">
    <property type="component" value="Unassembled WGS sequence"/>
</dbReference>
<organism evidence="1 2">
    <name type="scientific">Ferrovibrio xuzhouensis</name>
    <dbReference type="NCBI Taxonomy" id="1576914"/>
    <lineage>
        <taxon>Bacteria</taxon>
        <taxon>Pseudomonadati</taxon>
        <taxon>Pseudomonadota</taxon>
        <taxon>Alphaproteobacteria</taxon>
        <taxon>Rhodospirillales</taxon>
        <taxon>Rhodospirillaceae</taxon>
        <taxon>Ferrovibrio</taxon>
    </lineage>
</organism>
<keyword evidence="2" id="KW-1185">Reference proteome</keyword>
<protein>
    <recommendedName>
        <fullName evidence="3">DUF4393 domain-containing protein</fullName>
    </recommendedName>
</protein>
<gene>
    <name evidence="1" type="ORF">ACFOOQ_18470</name>
</gene>
<reference evidence="2" key="1">
    <citation type="journal article" date="2019" name="Int. J. Syst. Evol. Microbiol.">
        <title>The Global Catalogue of Microorganisms (GCM) 10K type strain sequencing project: providing services to taxonomists for standard genome sequencing and annotation.</title>
        <authorList>
            <consortium name="The Broad Institute Genomics Platform"/>
            <consortium name="The Broad Institute Genome Sequencing Center for Infectious Disease"/>
            <person name="Wu L."/>
            <person name="Ma J."/>
        </authorList>
    </citation>
    <scope>NUCLEOTIDE SEQUENCE [LARGE SCALE GENOMIC DNA]</scope>
    <source>
        <strain evidence="2">KCTC 42182</strain>
    </source>
</reference>
<dbReference type="Pfam" id="PF14337">
    <property type="entry name" value="Abi_alpha"/>
    <property type="match status" value="1"/>
</dbReference>
<sequence>MEEARQHSAVTEKPNITIHIPEDVTRDMAGFFQRLLGPVAEAADFLSERIRFYRWQSAMRVLKRAEEIAQDEGIEPKQVPLKFLIPFMEKASLEDESSELTEEWARLLLAGSNEQDAQHILFIDILSKLTSFEVRYLKQLWEKADPNFFNGPGSYYHSYGFDYVIESKIKSGNLIGQASFSFLDQDAAKFGRNLIRMEGNLDISDKLFLDIELAKKVWAKGFDASSGHHRIVRSVVTLQHEGLIQIKSFRGKRKQAEYFVIWSELTPLGFDFVSACEGPRK</sequence>
<dbReference type="RefSeq" id="WP_379729099.1">
    <property type="nucleotide sequence ID" value="NZ_JBHRYJ010000004.1"/>
</dbReference>